<evidence type="ECO:0000313" key="2">
    <source>
        <dbReference type="Proteomes" id="UP001194468"/>
    </source>
</evidence>
<dbReference type="EMBL" id="WHUW01000131">
    <property type="protein sequence ID" value="KAF8422156.1"/>
    <property type="molecule type" value="Genomic_DNA"/>
</dbReference>
<dbReference type="Proteomes" id="UP001194468">
    <property type="component" value="Unassembled WGS sequence"/>
</dbReference>
<comment type="caution">
    <text evidence="1">The sequence shown here is derived from an EMBL/GenBank/DDBJ whole genome shotgun (WGS) entry which is preliminary data.</text>
</comment>
<reference evidence="1" key="2">
    <citation type="journal article" date="2020" name="Nat. Commun.">
        <title>Large-scale genome sequencing of mycorrhizal fungi provides insights into the early evolution of symbiotic traits.</title>
        <authorList>
            <person name="Miyauchi S."/>
            <person name="Kiss E."/>
            <person name="Kuo A."/>
            <person name="Drula E."/>
            <person name="Kohler A."/>
            <person name="Sanchez-Garcia M."/>
            <person name="Morin E."/>
            <person name="Andreopoulos B."/>
            <person name="Barry K.W."/>
            <person name="Bonito G."/>
            <person name="Buee M."/>
            <person name="Carver A."/>
            <person name="Chen C."/>
            <person name="Cichocki N."/>
            <person name="Clum A."/>
            <person name="Culley D."/>
            <person name="Crous P.W."/>
            <person name="Fauchery L."/>
            <person name="Girlanda M."/>
            <person name="Hayes R.D."/>
            <person name="Keri Z."/>
            <person name="LaButti K."/>
            <person name="Lipzen A."/>
            <person name="Lombard V."/>
            <person name="Magnuson J."/>
            <person name="Maillard F."/>
            <person name="Murat C."/>
            <person name="Nolan M."/>
            <person name="Ohm R.A."/>
            <person name="Pangilinan J."/>
            <person name="Pereira M.F."/>
            <person name="Perotto S."/>
            <person name="Peter M."/>
            <person name="Pfister S."/>
            <person name="Riley R."/>
            <person name="Sitrit Y."/>
            <person name="Stielow J.B."/>
            <person name="Szollosi G."/>
            <person name="Zifcakova L."/>
            <person name="Stursova M."/>
            <person name="Spatafora J.W."/>
            <person name="Tedersoo L."/>
            <person name="Vaario L.M."/>
            <person name="Yamada A."/>
            <person name="Yan M."/>
            <person name="Wang P."/>
            <person name="Xu J."/>
            <person name="Bruns T."/>
            <person name="Baldrian P."/>
            <person name="Vilgalys R."/>
            <person name="Dunand C."/>
            <person name="Henrissat B."/>
            <person name="Grigoriev I.V."/>
            <person name="Hibbett D."/>
            <person name="Nagy L.G."/>
            <person name="Martin F.M."/>
        </authorList>
    </citation>
    <scope>NUCLEOTIDE SEQUENCE</scope>
    <source>
        <strain evidence="1">BED1</strain>
    </source>
</reference>
<dbReference type="AlphaFoldDB" id="A0AAD4BE87"/>
<gene>
    <name evidence="1" type="ORF">L210DRAFT_3571720</name>
</gene>
<protein>
    <submittedName>
        <fullName evidence="1">Uncharacterized protein</fullName>
    </submittedName>
</protein>
<organism evidence="1 2">
    <name type="scientific">Boletus edulis BED1</name>
    <dbReference type="NCBI Taxonomy" id="1328754"/>
    <lineage>
        <taxon>Eukaryota</taxon>
        <taxon>Fungi</taxon>
        <taxon>Dikarya</taxon>
        <taxon>Basidiomycota</taxon>
        <taxon>Agaricomycotina</taxon>
        <taxon>Agaricomycetes</taxon>
        <taxon>Agaricomycetidae</taxon>
        <taxon>Boletales</taxon>
        <taxon>Boletineae</taxon>
        <taxon>Boletaceae</taxon>
        <taxon>Boletoideae</taxon>
        <taxon>Boletus</taxon>
    </lineage>
</organism>
<accession>A0AAD4BE87</accession>
<keyword evidence="2" id="KW-1185">Reference proteome</keyword>
<name>A0AAD4BE87_BOLED</name>
<sequence>MPCRSENNTSFTATIPTLTHCHGSPVPEVGASRQCLNCHGRACGKPQVHERRRHSHGWRSQGVVVSNVYNQTARTVLVRHQEISWMS</sequence>
<evidence type="ECO:0000313" key="1">
    <source>
        <dbReference type="EMBL" id="KAF8422156.1"/>
    </source>
</evidence>
<proteinExistence type="predicted"/>
<reference evidence="1" key="1">
    <citation type="submission" date="2019-10" db="EMBL/GenBank/DDBJ databases">
        <authorList>
            <consortium name="DOE Joint Genome Institute"/>
            <person name="Kuo A."/>
            <person name="Miyauchi S."/>
            <person name="Kiss E."/>
            <person name="Drula E."/>
            <person name="Kohler A."/>
            <person name="Sanchez-Garcia M."/>
            <person name="Andreopoulos B."/>
            <person name="Barry K.W."/>
            <person name="Bonito G."/>
            <person name="Buee M."/>
            <person name="Carver A."/>
            <person name="Chen C."/>
            <person name="Cichocki N."/>
            <person name="Clum A."/>
            <person name="Culley D."/>
            <person name="Crous P.W."/>
            <person name="Fauchery L."/>
            <person name="Girlanda M."/>
            <person name="Hayes R."/>
            <person name="Keri Z."/>
            <person name="LaButti K."/>
            <person name="Lipzen A."/>
            <person name="Lombard V."/>
            <person name="Magnuson J."/>
            <person name="Maillard F."/>
            <person name="Morin E."/>
            <person name="Murat C."/>
            <person name="Nolan M."/>
            <person name="Ohm R."/>
            <person name="Pangilinan J."/>
            <person name="Pereira M."/>
            <person name="Perotto S."/>
            <person name="Peter M."/>
            <person name="Riley R."/>
            <person name="Sitrit Y."/>
            <person name="Stielow B."/>
            <person name="Szollosi G."/>
            <person name="Zifcakova L."/>
            <person name="Stursova M."/>
            <person name="Spatafora J.W."/>
            <person name="Tedersoo L."/>
            <person name="Vaario L.-M."/>
            <person name="Yamada A."/>
            <person name="Yan M."/>
            <person name="Wang P."/>
            <person name="Xu J."/>
            <person name="Bruns T."/>
            <person name="Baldrian P."/>
            <person name="Vilgalys R."/>
            <person name="Henrissat B."/>
            <person name="Grigoriev I.V."/>
            <person name="Hibbett D."/>
            <person name="Nagy L.G."/>
            <person name="Martin F.M."/>
        </authorList>
    </citation>
    <scope>NUCLEOTIDE SEQUENCE</scope>
    <source>
        <strain evidence="1">BED1</strain>
    </source>
</reference>